<feature type="transmembrane region" description="Helical" evidence="2">
    <location>
        <begin position="21"/>
        <end position="38"/>
    </location>
</feature>
<keyword evidence="4" id="KW-1185">Reference proteome</keyword>
<dbReference type="OrthoDB" id="10252486at2759"/>
<protein>
    <submittedName>
        <fullName evidence="3">Programmed cell death protein 5-like protein</fullName>
    </submittedName>
</protein>
<dbReference type="STRING" id="299467.A0A443SAZ2"/>
<dbReference type="PANTHER" id="PTHR10840:SF0">
    <property type="entry name" value="PROGRAMMED CELL DEATH PROTEIN 5"/>
    <property type="match status" value="1"/>
</dbReference>
<evidence type="ECO:0000256" key="1">
    <source>
        <dbReference type="ARBA" id="ARBA00010490"/>
    </source>
</evidence>
<dbReference type="InterPro" id="IPR002836">
    <property type="entry name" value="PDCD5-like"/>
</dbReference>
<keyword evidence="2" id="KW-0472">Membrane</keyword>
<comment type="similarity">
    <text evidence="1">Belongs to the PDCD5 family.</text>
</comment>
<gene>
    <name evidence="3" type="ORF">B4U80_03423</name>
</gene>
<proteinExistence type="inferred from homology"/>
<dbReference type="PIRSF" id="PIRSF015730">
    <property type="entry name" value="TFAR19"/>
    <property type="match status" value="1"/>
</dbReference>
<dbReference type="Pfam" id="PF01984">
    <property type="entry name" value="dsDNA_bind"/>
    <property type="match status" value="1"/>
</dbReference>
<dbReference type="VEuPathDB" id="VectorBase:LDEU007397"/>
<dbReference type="GO" id="GO:0005634">
    <property type="term" value="C:nucleus"/>
    <property type="evidence" value="ECO:0007669"/>
    <property type="project" value="TreeGrafter"/>
</dbReference>
<dbReference type="Proteomes" id="UP000288716">
    <property type="component" value="Unassembled WGS sequence"/>
</dbReference>
<dbReference type="InterPro" id="IPR036883">
    <property type="entry name" value="PDCD5-like_sf"/>
</dbReference>
<dbReference type="EMBL" id="NCKV01004619">
    <property type="protein sequence ID" value="RWS24644.1"/>
    <property type="molecule type" value="Genomic_DNA"/>
</dbReference>
<comment type="caution">
    <text evidence="3">The sequence shown here is derived from an EMBL/GenBank/DDBJ whole genome shotgun (WGS) entry which is preliminary data.</text>
</comment>
<dbReference type="GO" id="GO:0003677">
    <property type="term" value="F:DNA binding"/>
    <property type="evidence" value="ECO:0007669"/>
    <property type="project" value="InterPro"/>
</dbReference>
<evidence type="ECO:0000313" key="4">
    <source>
        <dbReference type="Proteomes" id="UP000288716"/>
    </source>
</evidence>
<reference evidence="3 4" key="1">
    <citation type="journal article" date="2018" name="Gigascience">
        <title>Genomes of trombidid mites reveal novel predicted allergens and laterally-transferred genes associated with secondary metabolism.</title>
        <authorList>
            <person name="Dong X."/>
            <person name="Chaisiri K."/>
            <person name="Xia D."/>
            <person name="Armstrong S.D."/>
            <person name="Fang Y."/>
            <person name="Donnelly M.J."/>
            <person name="Kadowaki T."/>
            <person name="McGarry J.W."/>
            <person name="Darby A.C."/>
            <person name="Makepeace B.L."/>
        </authorList>
    </citation>
    <scope>NUCLEOTIDE SEQUENCE [LARGE SCALE GENOMIC DNA]</scope>
    <source>
        <strain evidence="3">UoL-UT</strain>
    </source>
</reference>
<dbReference type="PANTHER" id="PTHR10840">
    <property type="entry name" value="PROGRAMMED CELL DEATH PROTEIN 5"/>
    <property type="match status" value="1"/>
</dbReference>
<evidence type="ECO:0000256" key="2">
    <source>
        <dbReference type="SAM" id="Phobius"/>
    </source>
</evidence>
<dbReference type="SUPFAM" id="SSF46950">
    <property type="entry name" value="Double-stranded DNA-binding domain"/>
    <property type="match status" value="1"/>
</dbReference>
<accession>A0A443SAZ2</accession>
<organism evidence="3 4">
    <name type="scientific">Leptotrombidium deliense</name>
    <dbReference type="NCBI Taxonomy" id="299467"/>
    <lineage>
        <taxon>Eukaryota</taxon>
        <taxon>Metazoa</taxon>
        <taxon>Ecdysozoa</taxon>
        <taxon>Arthropoda</taxon>
        <taxon>Chelicerata</taxon>
        <taxon>Arachnida</taxon>
        <taxon>Acari</taxon>
        <taxon>Acariformes</taxon>
        <taxon>Trombidiformes</taxon>
        <taxon>Prostigmata</taxon>
        <taxon>Anystina</taxon>
        <taxon>Parasitengona</taxon>
        <taxon>Trombiculoidea</taxon>
        <taxon>Trombiculidae</taxon>
        <taxon>Leptotrombidium</taxon>
    </lineage>
</organism>
<keyword evidence="2" id="KW-0812">Transmembrane</keyword>
<dbReference type="AlphaFoldDB" id="A0A443SAZ2"/>
<dbReference type="Gene3D" id="1.10.8.140">
    <property type="entry name" value="PDCD5-like"/>
    <property type="match status" value="1"/>
</dbReference>
<keyword evidence="2" id="KW-1133">Transmembrane helix</keyword>
<evidence type="ECO:0000313" key="3">
    <source>
        <dbReference type="EMBL" id="RWS24644.1"/>
    </source>
</evidence>
<dbReference type="GO" id="GO:0005829">
    <property type="term" value="C:cytosol"/>
    <property type="evidence" value="ECO:0007669"/>
    <property type="project" value="TreeGrafter"/>
</dbReference>
<name>A0A443SAZ2_9ACAR</name>
<sequence length="102" mass="11531">MILSQILSQEARARRNKRLQIFSIFLIAFSNLIAVNTLKTAKPEKAKAVEDILINNARMGVIGGKLSESDLIGVLEKINQQFSKETKVKFDRRRANLDSDED</sequence>